<accession>A0A811PN77</accession>
<keyword evidence="1" id="KW-1133">Transmembrane helix</keyword>
<feature type="transmembrane region" description="Helical" evidence="1">
    <location>
        <begin position="31"/>
        <end position="52"/>
    </location>
</feature>
<organism evidence="2 3">
    <name type="scientific">Miscanthus lutarioriparius</name>
    <dbReference type="NCBI Taxonomy" id="422564"/>
    <lineage>
        <taxon>Eukaryota</taxon>
        <taxon>Viridiplantae</taxon>
        <taxon>Streptophyta</taxon>
        <taxon>Embryophyta</taxon>
        <taxon>Tracheophyta</taxon>
        <taxon>Spermatophyta</taxon>
        <taxon>Magnoliopsida</taxon>
        <taxon>Liliopsida</taxon>
        <taxon>Poales</taxon>
        <taxon>Poaceae</taxon>
        <taxon>PACMAD clade</taxon>
        <taxon>Panicoideae</taxon>
        <taxon>Andropogonodae</taxon>
        <taxon>Andropogoneae</taxon>
        <taxon>Saccharinae</taxon>
        <taxon>Miscanthus</taxon>
    </lineage>
</organism>
<reference evidence="2" key="1">
    <citation type="submission" date="2020-10" db="EMBL/GenBank/DDBJ databases">
        <authorList>
            <person name="Han B."/>
            <person name="Lu T."/>
            <person name="Zhao Q."/>
            <person name="Huang X."/>
            <person name="Zhao Y."/>
        </authorList>
    </citation>
    <scope>NUCLEOTIDE SEQUENCE</scope>
</reference>
<dbReference type="Proteomes" id="UP000604825">
    <property type="component" value="Unassembled WGS sequence"/>
</dbReference>
<dbReference type="GO" id="GO:0005783">
    <property type="term" value="C:endoplasmic reticulum"/>
    <property type="evidence" value="ECO:0007669"/>
    <property type="project" value="TreeGrafter"/>
</dbReference>
<proteinExistence type="predicted"/>
<dbReference type="PANTHER" id="PTHR28026:SF5">
    <property type="entry name" value="OS08G0433600 PROTEIN"/>
    <property type="match status" value="1"/>
</dbReference>
<keyword evidence="3" id="KW-1185">Reference proteome</keyword>
<dbReference type="PANTHER" id="PTHR28026">
    <property type="entry name" value="DUF962 DOMAIN PROTEIN (AFU_ORTHOLOGUE AFUA_8G05310)"/>
    <property type="match status" value="1"/>
</dbReference>
<dbReference type="InterPro" id="IPR009305">
    <property type="entry name" value="Mpo1-like"/>
</dbReference>
<keyword evidence="1" id="KW-0472">Membrane</keyword>
<dbReference type="EMBL" id="CAJGYO010000007">
    <property type="protein sequence ID" value="CAD6245141.1"/>
    <property type="molecule type" value="Genomic_DNA"/>
</dbReference>
<evidence type="ECO:0000313" key="2">
    <source>
        <dbReference type="EMBL" id="CAD6245141.1"/>
    </source>
</evidence>
<name>A0A811PN77_9POAL</name>
<sequence length="149" mass="16711">MGAKAAHRRGVLDLEAQFAFFRSQHRHPVNAAAHALLSWPILFTNLLILHFLPLPLPLPLPVPPALALTLAYAAAYVAVDRRAGALAGKKGPTVSDLPEVFLMEPFLIFLQILNKLFGYEPYHGFCKNVERKMEADLRESRELKERKTT</sequence>
<dbReference type="GO" id="GO:0016020">
    <property type="term" value="C:membrane"/>
    <property type="evidence" value="ECO:0007669"/>
    <property type="project" value="GOC"/>
</dbReference>
<dbReference type="OrthoDB" id="2124888at2759"/>
<evidence type="ECO:0000313" key="3">
    <source>
        <dbReference type="Proteomes" id="UP000604825"/>
    </source>
</evidence>
<gene>
    <name evidence="2" type="ORF">NCGR_LOCUS29596</name>
</gene>
<keyword evidence="1" id="KW-0812">Transmembrane</keyword>
<feature type="transmembrane region" description="Helical" evidence="1">
    <location>
        <begin position="58"/>
        <end position="79"/>
    </location>
</feature>
<comment type="caution">
    <text evidence="2">The sequence shown here is derived from an EMBL/GenBank/DDBJ whole genome shotgun (WGS) entry which is preliminary data.</text>
</comment>
<dbReference type="AlphaFoldDB" id="A0A811PN77"/>
<dbReference type="GO" id="GO:0046521">
    <property type="term" value="P:sphingoid catabolic process"/>
    <property type="evidence" value="ECO:0007669"/>
    <property type="project" value="TreeGrafter"/>
</dbReference>
<evidence type="ECO:0000256" key="1">
    <source>
        <dbReference type="SAM" id="Phobius"/>
    </source>
</evidence>
<protein>
    <submittedName>
        <fullName evidence="2">Uncharacterized protein</fullName>
    </submittedName>
</protein>